<gene>
    <name evidence="4" type="ORF">K402DRAFT_421094</name>
</gene>
<organism evidence="4 5">
    <name type="scientific">Aulographum hederae CBS 113979</name>
    <dbReference type="NCBI Taxonomy" id="1176131"/>
    <lineage>
        <taxon>Eukaryota</taxon>
        <taxon>Fungi</taxon>
        <taxon>Dikarya</taxon>
        <taxon>Ascomycota</taxon>
        <taxon>Pezizomycotina</taxon>
        <taxon>Dothideomycetes</taxon>
        <taxon>Pleosporomycetidae</taxon>
        <taxon>Aulographales</taxon>
        <taxon>Aulographaceae</taxon>
    </lineage>
</organism>
<evidence type="ECO:0000313" key="4">
    <source>
        <dbReference type="EMBL" id="KAF1986631.1"/>
    </source>
</evidence>
<comment type="similarity">
    <text evidence="1">Belongs to the CCZ1 family.</text>
</comment>
<accession>A0A6G1H0A1</accession>
<evidence type="ECO:0000256" key="1">
    <source>
        <dbReference type="ARBA" id="ARBA00005352"/>
    </source>
</evidence>
<feature type="region of interest" description="Disordered" evidence="2">
    <location>
        <begin position="370"/>
        <end position="429"/>
    </location>
</feature>
<protein>
    <recommendedName>
        <fullName evidence="3">CCZ1/INTU/HSP4 first Longin domain-containing protein</fullName>
    </recommendedName>
</protein>
<dbReference type="OrthoDB" id="240546at2759"/>
<evidence type="ECO:0000259" key="3">
    <source>
        <dbReference type="Pfam" id="PF19031"/>
    </source>
</evidence>
<feature type="region of interest" description="Disordered" evidence="2">
    <location>
        <begin position="683"/>
        <end position="707"/>
    </location>
</feature>
<evidence type="ECO:0000256" key="2">
    <source>
        <dbReference type="SAM" id="MobiDB-lite"/>
    </source>
</evidence>
<name>A0A6G1H0A1_9PEZI</name>
<feature type="region of interest" description="Disordered" evidence="2">
    <location>
        <begin position="52"/>
        <end position="105"/>
    </location>
</feature>
<feature type="compositionally biased region" description="Basic and acidic residues" evidence="2">
    <location>
        <begin position="389"/>
        <end position="403"/>
    </location>
</feature>
<feature type="domain" description="CCZ1/INTU/HSP4 first Longin" evidence="3">
    <location>
        <begin position="98"/>
        <end position="204"/>
    </location>
</feature>
<evidence type="ECO:0000313" key="5">
    <source>
        <dbReference type="Proteomes" id="UP000800041"/>
    </source>
</evidence>
<feature type="compositionally biased region" description="Polar residues" evidence="2">
    <location>
        <begin position="697"/>
        <end position="707"/>
    </location>
</feature>
<dbReference type="InterPro" id="IPR043987">
    <property type="entry name" value="CCZ1/INTU/HSP4_longin_1"/>
</dbReference>
<proteinExistence type="inferred from homology"/>
<feature type="region of interest" description="Disordered" evidence="2">
    <location>
        <begin position="159"/>
        <end position="183"/>
    </location>
</feature>
<feature type="region of interest" description="Disordered" evidence="2">
    <location>
        <begin position="830"/>
        <end position="857"/>
    </location>
</feature>
<keyword evidence="5" id="KW-1185">Reference proteome</keyword>
<dbReference type="PANTHER" id="PTHR13056:SF0">
    <property type="entry name" value="VACUOLAR FUSION PROTEIN CCZ1 HOMOLOG-RELATED"/>
    <property type="match status" value="1"/>
</dbReference>
<dbReference type="InterPro" id="IPR013176">
    <property type="entry name" value="Ccz1"/>
</dbReference>
<dbReference type="EMBL" id="ML977156">
    <property type="protein sequence ID" value="KAF1986631.1"/>
    <property type="molecule type" value="Genomic_DNA"/>
</dbReference>
<feature type="compositionally biased region" description="Basic and acidic residues" evidence="2">
    <location>
        <begin position="496"/>
        <end position="506"/>
    </location>
</feature>
<reference evidence="4" key="1">
    <citation type="journal article" date="2020" name="Stud. Mycol.">
        <title>101 Dothideomycetes genomes: a test case for predicting lifestyles and emergence of pathogens.</title>
        <authorList>
            <person name="Haridas S."/>
            <person name="Albert R."/>
            <person name="Binder M."/>
            <person name="Bloem J."/>
            <person name="Labutti K."/>
            <person name="Salamov A."/>
            <person name="Andreopoulos B."/>
            <person name="Baker S."/>
            <person name="Barry K."/>
            <person name="Bills G."/>
            <person name="Bluhm B."/>
            <person name="Cannon C."/>
            <person name="Castanera R."/>
            <person name="Culley D."/>
            <person name="Daum C."/>
            <person name="Ezra D."/>
            <person name="Gonzalez J."/>
            <person name="Henrissat B."/>
            <person name="Kuo A."/>
            <person name="Liang C."/>
            <person name="Lipzen A."/>
            <person name="Lutzoni F."/>
            <person name="Magnuson J."/>
            <person name="Mondo S."/>
            <person name="Nolan M."/>
            <person name="Ohm R."/>
            <person name="Pangilinan J."/>
            <person name="Park H.-J."/>
            <person name="Ramirez L."/>
            <person name="Alfaro M."/>
            <person name="Sun H."/>
            <person name="Tritt A."/>
            <person name="Yoshinaga Y."/>
            <person name="Zwiers L.-H."/>
            <person name="Turgeon B."/>
            <person name="Goodwin S."/>
            <person name="Spatafora J."/>
            <person name="Crous P."/>
            <person name="Grigoriev I."/>
        </authorList>
    </citation>
    <scope>NUCLEOTIDE SEQUENCE</scope>
    <source>
        <strain evidence="4">CBS 113979</strain>
    </source>
</reference>
<feature type="compositionally biased region" description="Low complexity" evidence="2">
    <location>
        <begin position="62"/>
        <end position="74"/>
    </location>
</feature>
<dbReference type="AlphaFoldDB" id="A0A6G1H0A1"/>
<dbReference type="Pfam" id="PF19031">
    <property type="entry name" value="Intu_longin_1"/>
    <property type="match status" value="1"/>
</dbReference>
<feature type="compositionally biased region" description="Pro residues" evidence="2">
    <location>
        <begin position="159"/>
        <end position="172"/>
    </location>
</feature>
<dbReference type="PANTHER" id="PTHR13056">
    <property type="entry name" value="VACUOLAR FUSION PROTEIN CCZ1 HOMOLOG-RELATED"/>
    <property type="match status" value="1"/>
</dbReference>
<dbReference type="GO" id="GO:0016192">
    <property type="term" value="P:vesicle-mediated transport"/>
    <property type="evidence" value="ECO:0007669"/>
    <property type="project" value="InterPro"/>
</dbReference>
<dbReference type="Proteomes" id="UP000800041">
    <property type="component" value="Unassembled WGS sequence"/>
</dbReference>
<sequence length="940" mass="103262">MSKPPSSEPLPRIIPAQLASLAIYSPILGRTDDTFRDQIVFYYSRVARERERQRARSKSKSARASPASGASRARTANTSGGTAQHEEDNDAISRAQGQEEENEKLRQVGLAQGMVNFAKSFSEGEPVDSVDTEHQRVVLREVESGWWILAAVDLTQIPSIPPKAKPSDPEPTPTTEYSSREVSPPELLLEQLLRAYHVFLLHHGTSLSDLYVKLKLNRPKFCGILSSYWTRFAQHWDVLLHGNPAVQIYNGIKLAAGGELGVGVGEEEWGSGERAALEGLVEHTEGLVDLCVCRFGEPAVSKGEDNDESSHKSKTRFAQQDVVHPWMGMGSFPGPSDGVVFSGLGNVSRSTARTVTNWVQEIYANGEHAYGVKETPGSDRRKRKRRPARPQEKKVIESPKETARPQPPRNISSNGAIKPKPVLPPGIPPPIISAAEECLNNASAAVAESKAGEEEAANPSNKDSSDWMNYLKLGYGSSWGPTGKPNPSQDPPQEASEPKAEKRNTDEDVPPSSLQYLEPEPEDRQFEDKVIAHVNQENNGHFIIGLKGNLDEEVDVDDDTKVMAEGTDGSLQEDKDWNSRIMIRRLYVGMKKNKPDPNRDKDLSDDENTLAGFRSGAAALTGQQRLRVVVYVRRPFIFTFLFDPTTATLSMPSFYRTLHLHIHSLIKPLTTNTSPSRVRDRLLGSNHPYTTTTTTTAASPSGTNPQAPLAQQQEIFDLIYDPKTLTLHTSLPNIPEPGSLSAEGLGVNISGDHWTRLEALNVHAAILATVAATRKRGGEREIERTLKTGRGWWVVWMRVSASDDAWDEGGSECELDRGSQHDDINVSMTAADSHAAKDPDAKTAPPSRTPGDATEDDFDTETAVLRKRVATLREAFLVRRSRDTTKAGAVAGRSLSQGWGLTGRRERELQAAEGWGPRGLAEGIGIDARRYVEGLLSLNR</sequence>
<feature type="region of interest" description="Disordered" evidence="2">
    <location>
        <begin position="446"/>
        <end position="524"/>
    </location>
</feature>
<dbReference type="GO" id="GO:0035658">
    <property type="term" value="C:Mon1-Ccz1 complex"/>
    <property type="evidence" value="ECO:0007669"/>
    <property type="project" value="InterPro"/>
</dbReference>